<evidence type="ECO:0000313" key="1">
    <source>
        <dbReference type="EMBL" id="TCL15263.1"/>
    </source>
</evidence>
<dbReference type="Proteomes" id="UP000295169">
    <property type="component" value="Unassembled WGS sequence"/>
</dbReference>
<gene>
    <name evidence="1" type="ORF">EV691_1721</name>
</gene>
<evidence type="ECO:0000313" key="2">
    <source>
        <dbReference type="Proteomes" id="UP000295169"/>
    </source>
</evidence>
<comment type="caution">
    <text evidence="1">The sequence shown here is derived from an EMBL/GenBank/DDBJ whole genome shotgun (WGS) entry which is preliminary data.</text>
</comment>
<reference evidence="1 2" key="1">
    <citation type="submission" date="2019-03" db="EMBL/GenBank/DDBJ databases">
        <title>Genomic Encyclopedia of Type Strains, Phase IV (KMG-IV): sequencing the most valuable type-strain genomes for metagenomic binning, comparative biology and taxonomic classification.</title>
        <authorList>
            <person name="Goeker M."/>
        </authorList>
    </citation>
    <scope>NUCLEOTIDE SEQUENCE [LARGE SCALE GENOMIC DNA]</scope>
    <source>
        <strain evidence="1 2">DSM 2286</strain>
    </source>
</reference>
<protein>
    <submittedName>
        <fullName evidence="1">Uncharacterized protein</fullName>
    </submittedName>
</protein>
<dbReference type="AlphaFoldDB" id="A0A4V2Q4J3"/>
<dbReference type="EMBL" id="SMMU01000072">
    <property type="protein sequence ID" value="TCL15263.1"/>
    <property type="molecule type" value="Genomic_DNA"/>
</dbReference>
<name>A0A4V2Q4J3_9GAMM</name>
<organism evidence="1 2">
    <name type="scientific">Azotobacter chroococcum</name>
    <dbReference type="NCBI Taxonomy" id="353"/>
    <lineage>
        <taxon>Bacteria</taxon>
        <taxon>Pseudomonadati</taxon>
        <taxon>Pseudomonadota</taxon>
        <taxon>Gammaproteobacteria</taxon>
        <taxon>Pseudomonadales</taxon>
        <taxon>Pseudomonadaceae</taxon>
        <taxon>Azotobacter</taxon>
    </lineage>
</organism>
<dbReference type="RefSeq" id="WP_131302032.1">
    <property type="nucleotide sequence ID" value="NZ_JBHLST010000083.1"/>
</dbReference>
<proteinExistence type="predicted"/>
<accession>A0A4V2Q4J3</accession>
<sequence>MKPDQLHTFLKLCSIAGPVLESLMAPTVEALVYRHQRKAAAMLVDLGTGIGVADGALSLAGCVCRLLAPYRVEAENICWTYRDAEGQWGSFELRDRAVVFGQVPRQSEYGAIDFAMDFLGHKGAAPIDLVGLAMKGQEQRLAEVNQHWLFAVVLHLR</sequence>